<proteinExistence type="predicted"/>
<keyword evidence="2" id="KW-1185">Reference proteome</keyword>
<protein>
    <submittedName>
        <fullName evidence="1">Uncharacterized protein</fullName>
    </submittedName>
</protein>
<gene>
    <name evidence="1" type="ORF">GGR00_004131</name>
</gene>
<evidence type="ECO:0000313" key="1">
    <source>
        <dbReference type="EMBL" id="MBB6356323.1"/>
    </source>
</evidence>
<dbReference type="RefSeq" id="WP_184700681.1">
    <property type="nucleotide sequence ID" value="NZ_BAABEG010000001.1"/>
</dbReference>
<comment type="caution">
    <text evidence="1">The sequence shown here is derived from an EMBL/GenBank/DDBJ whole genome shotgun (WGS) entry which is preliminary data.</text>
</comment>
<dbReference type="AlphaFoldDB" id="A0A7X0KMQ3"/>
<dbReference type="EMBL" id="JACHOU010000013">
    <property type="protein sequence ID" value="MBB6356323.1"/>
    <property type="molecule type" value="Genomic_DNA"/>
</dbReference>
<organism evidence="1 2">
    <name type="scientific">Aminobacter aganoensis</name>
    <dbReference type="NCBI Taxonomy" id="83264"/>
    <lineage>
        <taxon>Bacteria</taxon>
        <taxon>Pseudomonadati</taxon>
        <taxon>Pseudomonadota</taxon>
        <taxon>Alphaproteobacteria</taxon>
        <taxon>Hyphomicrobiales</taxon>
        <taxon>Phyllobacteriaceae</taxon>
        <taxon>Aminobacter</taxon>
    </lineage>
</organism>
<reference evidence="1 2" key="1">
    <citation type="submission" date="2020-08" db="EMBL/GenBank/DDBJ databases">
        <title>Genomic Encyclopedia of Type Strains, Phase IV (KMG-IV): sequencing the most valuable type-strain genomes for metagenomic binning, comparative biology and taxonomic classification.</title>
        <authorList>
            <person name="Goeker M."/>
        </authorList>
    </citation>
    <scope>NUCLEOTIDE SEQUENCE [LARGE SCALE GENOMIC DNA]</scope>
    <source>
        <strain evidence="1 2">DSM 7051</strain>
    </source>
</reference>
<name>A0A7X0KMQ3_9HYPH</name>
<dbReference type="Proteomes" id="UP000536262">
    <property type="component" value="Unassembled WGS sequence"/>
</dbReference>
<evidence type="ECO:0000313" key="2">
    <source>
        <dbReference type="Proteomes" id="UP000536262"/>
    </source>
</evidence>
<accession>A0A7X0KMQ3</accession>
<sequence length="58" mass="6700">MEPFGFDRPTSLREFVEAAAEHAKIKNGIRLERTGKDWHAISSKKLMLSRNVKFNINI</sequence>